<keyword evidence="3" id="KW-1185">Reference proteome</keyword>
<reference evidence="2 3" key="1">
    <citation type="submission" date="2018-11" db="EMBL/GenBank/DDBJ databases">
        <title>Chryseotalea sanarue gen. nov., sp., nov., a member of the family Cytophagaceae, isolated from a brackish lake in Hamamatsu Japan.</title>
        <authorList>
            <person name="Maejima Y."/>
            <person name="Iino T."/>
            <person name="Muraguchi Y."/>
            <person name="Fukuda K."/>
            <person name="Ohkuma M."/>
            <person name="Moriuchi R."/>
            <person name="Dohra H."/>
            <person name="Kimbara K."/>
            <person name="Shintani M."/>
        </authorList>
    </citation>
    <scope>NUCLEOTIDE SEQUENCE [LARGE SCALE GENOMIC DNA]</scope>
    <source>
        <strain evidence="2 3">Ys</strain>
    </source>
</reference>
<dbReference type="SUPFAM" id="SSF49478">
    <property type="entry name" value="Cna protein B-type domain"/>
    <property type="match status" value="1"/>
</dbReference>
<dbReference type="AlphaFoldDB" id="A0A401UBU0"/>
<accession>A0A401UBU0</accession>
<evidence type="ECO:0000256" key="1">
    <source>
        <dbReference type="SAM" id="SignalP"/>
    </source>
</evidence>
<dbReference type="PROSITE" id="PS51257">
    <property type="entry name" value="PROKAR_LIPOPROTEIN"/>
    <property type="match status" value="1"/>
</dbReference>
<comment type="caution">
    <text evidence="2">The sequence shown here is derived from an EMBL/GenBank/DDBJ whole genome shotgun (WGS) entry which is preliminary data.</text>
</comment>
<organism evidence="2 3">
    <name type="scientific">Chryseotalea sanaruensis</name>
    <dbReference type="NCBI Taxonomy" id="2482724"/>
    <lineage>
        <taxon>Bacteria</taxon>
        <taxon>Pseudomonadati</taxon>
        <taxon>Bacteroidota</taxon>
        <taxon>Cytophagia</taxon>
        <taxon>Cytophagales</taxon>
        <taxon>Chryseotaleaceae</taxon>
        <taxon>Chryseotalea</taxon>
    </lineage>
</organism>
<dbReference type="RefSeq" id="WP_127122975.1">
    <property type="nucleotide sequence ID" value="NZ_BHXQ01000004.1"/>
</dbReference>
<name>A0A401UBU0_9BACT</name>
<protein>
    <recommendedName>
        <fullName evidence="4">DUF5689 domain-containing protein</fullName>
    </recommendedName>
</protein>
<feature type="signal peptide" evidence="1">
    <location>
        <begin position="1"/>
        <end position="18"/>
    </location>
</feature>
<proteinExistence type="predicted"/>
<sequence>MILRKLKLFGMIAIVASATFFGCKDDFTEGDFLKLQNELAKEKEKRDSAYLEAMTQEQAESYIAALNEAGDLLSITVLVREDNTPVAGVSVSIASGSTETTNGRTKEEVTVVTDAAGRAVFERVTIGDNVISLSKANYVSASARVDFGTPPVPIALNTNINGTSVTRYIAPPKRFENFALPLYSESDAEGNTAVIQGTFRIENDLTNDPNVMDAIPAELVVAANLSTALANAGSITSSCNCVADYRFTGGEGSLGVATIDAATGAFSMRVPATANGLNISMIYPTIVGTQRIAVRRLNGVDITPEFRQVPVRWDPATAASTNIPVIPGARAVFTYNGSSTPAPAGRGFTITNFTPVARPLSTGTVSNTGNTTLSNTTYRINSRGLDYTSAPTVTISGGGGSGATAESFLRLLTNSFNITNGGSGYAGGLHVIEFTYIDQNAAVQVYATSGQFLAIGGALPTGLRPLPNVAGFAPNAPYTTPNQIQGFGYRVVDVATGQPAAPTTPATFVVDDYSELGGIQITNGGSGYTTAPTIALAAGGTPVNTASVTVPAFRTQFNFSLPTGVATTPYRVLPNDIQFIYPANAVDGQTIEISGKVDLINPIGTTQTSNADFIVNLTTDGTNIIALNEGLSFRTNRFWTTAPTVFVQDRTIEAAAANLTIDAVTGQVTFQNPFADGGLSNQRLIPDAANTITGQGYDAVSVEIVPTITGAPGSGAVFNLTTTQNVDNRLVTWGGATVRLSPGAGYLANLNRTNAARGYSGTTTNIVVQTGKVYNLTIDAGTGVRLEAIEN</sequence>
<evidence type="ECO:0008006" key="4">
    <source>
        <dbReference type="Google" id="ProtNLM"/>
    </source>
</evidence>
<dbReference type="EMBL" id="BHXQ01000004">
    <property type="protein sequence ID" value="GCC52340.1"/>
    <property type="molecule type" value="Genomic_DNA"/>
</dbReference>
<feature type="chain" id="PRO_5019259171" description="DUF5689 domain-containing protein" evidence="1">
    <location>
        <begin position="19"/>
        <end position="791"/>
    </location>
</feature>
<dbReference type="Proteomes" id="UP000288227">
    <property type="component" value="Unassembled WGS sequence"/>
</dbReference>
<gene>
    <name evidence="2" type="ORF">SanaruYs_25760</name>
</gene>
<evidence type="ECO:0000313" key="2">
    <source>
        <dbReference type="EMBL" id="GCC52340.1"/>
    </source>
</evidence>
<dbReference type="OrthoDB" id="979423at2"/>
<keyword evidence="1" id="KW-0732">Signal</keyword>
<evidence type="ECO:0000313" key="3">
    <source>
        <dbReference type="Proteomes" id="UP000288227"/>
    </source>
</evidence>